<dbReference type="RefSeq" id="WP_110451426.1">
    <property type="nucleotide sequence ID" value="NZ_CP029479.1"/>
</dbReference>
<evidence type="ECO:0000313" key="3">
    <source>
        <dbReference type="Proteomes" id="UP000247763"/>
    </source>
</evidence>
<dbReference type="GO" id="GO:0016757">
    <property type="term" value="F:glycosyltransferase activity"/>
    <property type="evidence" value="ECO:0007669"/>
    <property type="project" value="InterPro"/>
</dbReference>
<gene>
    <name evidence="2" type="ORF">HYN04_12150</name>
</gene>
<dbReference type="Gene3D" id="3.40.50.2000">
    <property type="entry name" value="Glycogen Phosphorylase B"/>
    <property type="match status" value="1"/>
</dbReference>
<evidence type="ECO:0000259" key="1">
    <source>
        <dbReference type="Pfam" id="PF00534"/>
    </source>
</evidence>
<feature type="domain" description="Glycosyl transferase family 1" evidence="1">
    <location>
        <begin position="206"/>
        <end position="349"/>
    </location>
</feature>
<keyword evidence="2" id="KW-0808">Transferase</keyword>
<dbReference type="PANTHER" id="PTHR12526">
    <property type="entry name" value="GLYCOSYLTRANSFERASE"/>
    <property type="match status" value="1"/>
</dbReference>
<evidence type="ECO:0000313" key="2">
    <source>
        <dbReference type="EMBL" id="AWM78860.1"/>
    </source>
</evidence>
<dbReference type="Proteomes" id="UP000247763">
    <property type="component" value="Chromosome"/>
</dbReference>
<dbReference type="OrthoDB" id="529131at2"/>
<sequence length="560" mass="60002">MKTGSRLAIYHPPGRIGLKSNPFGKDVANLQLYQALARHGGYGRIDLLSNLPVADADVAADLFPEGRAPCQVAGGSILSTEAAAEGGVLFRGQPDLDALAWIRRKATGDRGYSLVGLIHTLAPPAMRQIIAGALTSPVQAWDAVICTSPAVRDALSNMFDGWGDFLGERFGGDLRPRPQLPVIPLGVPAQEIREKADRPGARARVRSDLGIEADEALVVWVGRMSFFEKAFPQPMFRAVEEAGRLTGKRMHFALAGWFPGGEADRARYEQAAAAYAPSVQVDFQDGNDPEVVADLWAAGDIFLSLVDNIQETFGITPLEAMAAGLPVVASDWDGYRFTVRHGSEGFLIPTLGGPPGALGEALAARHAIGLDSYQTFVGAVAQHTAVHVGKAAEAIAELTRNPDLRRRMGAAGRARARETFDWPVVVRQLTGLFEELAALRAATPGGASSHRLHPLRGDPFADFAGFASHDLGLERRLRLRPGAGPDDLVRAAAVDLDGAFRMWRAPTEDAAALVGRLAETGDASVRDLLLGFPVERRRAVQMSLVWLAKIGVVDWLPPQA</sequence>
<dbReference type="CDD" id="cd03801">
    <property type="entry name" value="GT4_PimA-like"/>
    <property type="match status" value="1"/>
</dbReference>
<protein>
    <submittedName>
        <fullName evidence="2">Glycosyl transferase family 1</fullName>
    </submittedName>
</protein>
<dbReference type="AlphaFoldDB" id="A0A2Z3I0G6"/>
<dbReference type="Pfam" id="PF00534">
    <property type="entry name" value="Glycos_transf_1"/>
    <property type="match status" value="1"/>
</dbReference>
<keyword evidence="3" id="KW-1185">Reference proteome</keyword>
<dbReference type="EMBL" id="CP029479">
    <property type="protein sequence ID" value="AWM78860.1"/>
    <property type="molecule type" value="Genomic_DNA"/>
</dbReference>
<name>A0A2Z3I0G6_9CAUL</name>
<accession>A0A2Z3I0G6</accession>
<proteinExistence type="predicted"/>
<dbReference type="InterPro" id="IPR001296">
    <property type="entry name" value="Glyco_trans_1"/>
</dbReference>
<dbReference type="SUPFAM" id="SSF53756">
    <property type="entry name" value="UDP-Glycosyltransferase/glycogen phosphorylase"/>
    <property type="match status" value="1"/>
</dbReference>
<reference evidence="3" key="1">
    <citation type="submission" date="2018-05" db="EMBL/GenBank/DDBJ databases">
        <title>Genome sequencing of Phenylobacterium sp. HYN0004.</title>
        <authorList>
            <person name="Yi H."/>
            <person name="Baek C."/>
        </authorList>
    </citation>
    <scope>NUCLEOTIDE SEQUENCE [LARGE SCALE GENOMIC DNA]</scope>
    <source>
        <strain evidence="3">HYN0004</strain>
    </source>
</reference>
<organism evidence="2 3">
    <name type="scientific">Phenylobacterium parvum</name>
    <dbReference type="NCBI Taxonomy" id="2201350"/>
    <lineage>
        <taxon>Bacteria</taxon>
        <taxon>Pseudomonadati</taxon>
        <taxon>Pseudomonadota</taxon>
        <taxon>Alphaproteobacteria</taxon>
        <taxon>Caulobacterales</taxon>
        <taxon>Caulobacteraceae</taxon>
        <taxon>Phenylobacterium</taxon>
    </lineage>
</organism>
<dbReference type="KEGG" id="phb:HYN04_12150"/>